<dbReference type="EMBL" id="RRZO01000023">
    <property type="protein sequence ID" value="RRN51168.1"/>
    <property type="molecule type" value="Genomic_DNA"/>
</dbReference>
<evidence type="ECO:0000313" key="4">
    <source>
        <dbReference type="Proteomes" id="UP000273973"/>
    </source>
</evidence>
<evidence type="ECO:0000313" key="2">
    <source>
        <dbReference type="EMBL" id="RRR47812.1"/>
    </source>
</evidence>
<organism evidence="2 4">
    <name type="scientific">Streptococcus suis</name>
    <dbReference type="NCBI Taxonomy" id="1307"/>
    <lineage>
        <taxon>Bacteria</taxon>
        <taxon>Bacillati</taxon>
        <taxon>Bacillota</taxon>
        <taxon>Bacilli</taxon>
        <taxon>Lactobacillales</taxon>
        <taxon>Streptococcaceae</taxon>
        <taxon>Streptococcus</taxon>
    </lineage>
</organism>
<dbReference type="EMBL" id="SSXL01000056">
    <property type="protein sequence ID" value="TIH99091.1"/>
    <property type="molecule type" value="Genomic_DNA"/>
</dbReference>
<dbReference type="AlphaFoldDB" id="A0A3R8T2S9"/>
<reference evidence="2 4" key="2">
    <citation type="submission" date="2018-11" db="EMBL/GenBank/DDBJ databases">
        <authorList>
            <person name="Stevens M.J."/>
            <person name="Cernela N."/>
            <person name="Spoerry Serrano N."/>
            <person name="Schmitt S."/>
            <person name="Schrenzel J."/>
            <person name="Stephan R."/>
        </authorList>
    </citation>
    <scope>NUCLEOTIDE SEQUENCE [LARGE SCALE GENOMIC DNA]</scope>
    <source>
        <strain evidence="2 4">SS1014</strain>
    </source>
</reference>
<comment type="caution">
    <text evidence="2">The sequence shown here is derived from an EMBL/GenBank/DDBJ whole genome shotgun (WGS) entry which is preliminary data.</text>
</comment>
<dbReference type="EMBL" id="RSDG01000047">
    <property type="protein sequence ID" value="RRR47812.1"/>
    <property type="molecule type" value="Genomic_DNA"/>
</dbReference>
<reference evidence="3 6" key="4">
    <citation type="submission" date="2019-04" db="EMBL/GenBank/DDBJ databases">
        <title>Genome analysis of Streptococcus suis strain WUSS327.</title>
        <authorList>
            <person name="Chen H."/>
            <person name="Gao X."/>
            <person name="Wu Z."/>
        </authorList>
    </citation>
    <scope>NUCLEOTIDE SEQUENCE [LARGE SCALE GENOMIC DNA]</scope>
    <source>
        <strain evidence="3 6">WUSS327</strain>
    </source>
</reference>
<dbReference type="Proteomes" id="UP000278566">
    <property type="component" value="Unassembled WGS sequence"/>
</dbReference>
<evidence type="ECO:0000313" key="3">
    <source>
        <dbReference type="EMBL" id="TIH99091.1"/>
    </source>
</evidence>
<accession>A0A3R8T2S9</accession>
<evidence type="ECO:0000313" key="5">
    <source>
        <dbReference type="Proteomes" id="UP000278566"/>
    </source>
</evidence>
<name>A0A3R8T2S9_STRSU</name>
<gene>
    <name evidence="1" type="ORF">EI220_05235</name>
    <name evidence="2" type="ORF">EJA00_07075</name>
    <name evidence="3" type="ORF">FAJ35_11000</name>
</gene>
<proteinExistence type="predicted"/>
<reference evidence="1 5" key="1">
    <citation type="submission" date="2018-11" db="EMBL/GenBank/DDBJ databases">
        <title>Changes in penicillin susceptibility of Streptococcus suis isolates by amino acid alterations in the penicillin-binding protein.</title>
        <authorList>
            <person name="Niemann L."/>
            <person name="Eichhorn I."/>
        </authorList>
    </citation>
    <scope>NUCLEOTIDE SEQUENCE [LARGE SCALE GENOMIC DNA]</scope>
    <source>
        <strain evidence="1 5">IMT40738</strain>
    </source>
</reference>
<dbReference type="Proteomes" id="UP000273973">
    <property type="component" value="Unassembled WGS sequence"/>
</dbReference>
<reference evidence="2 4" key="3">
    <citation type="submission" date="2018-12" db="EMBL/GenBank/DDBJ databases">
        <title>Whole-genome sequences of fifteen clinical Streptococcus suis strains isolated from pigs between 2006 and 2018.</title>
        <authorList>
            <person name="Stevens M.J.A."/>
            <person name="Cernela N."/>
            <person name="Spoerry Serrano N."/>
            <person name="Schmitt S."/>
            <person name="Schrenzel J."/>
            <person name="Stephan R."/>
        </authorList>
    </citation>
    <scope>NUCLEOTIDE SEQUENCE [LARGE SCALE GENOMIC DNA]</scope>
    <source>
        <strain evidence="2 4">SS1014</strain>
    </source>
</reference>
<evidence type="ECO:0000313" key="6">
    <source>
        <dbReference type="Proteomes" id="UP000309259"/>
    </source>
</evidence>
<sequence>MDIFFDNALKNLQSFTTQSFRYNYQYNTHQVSVLVDFEHDNQRIYILITTPDAQVCEPIFLYQDENDNLCFDKYWNPETFPFVREVIMTVVDGRYTVLPFWQNLVERLEKLSEQAIEQTALETAQDTANRYLRPANTAIYPHHLRRANITPSQAQKICQRFGKIVYFVLRQQGLNLIFTRDPRLARTIIINDLEIVG</sequence>
<dbReference type="RefSeq" id="WP_024409876.1">
    <property type="nucleotide sequence ID" value="NZ_JAIMDZ010000056.1"/>
</dbReference>
<evidence type="ECO:0000313" key="1">
    <source>
        <dbReference type="EMBL" id="RRN51168.1"/>
    </source>
</evidence>
<protein>
    <submittedName>
        <fullName evidence="2">Uncharacterized protein</fullName>
    </submittedName>
</protein>
<dbReference type="Proteomes" id="UP000309259">
    <property type="component" value="Unassembled WGS sequence"/>
</dbReference>